<evidence type="ECO:0000256" key="1">
    <source>
        <dbReference type="ARBA" id="ARBA00004613"/>
    </source>
</evidence>
<evidence type="ECO:0000256" key="3">
    <source>
        <dbReference type="ARBA" id="ARBA00022525"/>
    </source>
</evidence>
<comment type="caution">
    <text evidence="5">The sequence shown here is derived from an EMBL/GenBank/DDBJ whole genome shotgun (WGS) entry which is preliminary data.</text>
</comment>
<reference evidence="5 6" key="1">
    <citation type="journal article" date="2024" name="BMC Genomics">
        <title>De novo assembly and annotation of Popillia japonica's genome with initial clues to its potential as an invasive pest.</title>
        <authorList>
            <person name="Cucini C."/>
            <person name="Boschi S."/>
            <person name="Funari R."/>
            <person name="Cardaioli E."/>
            <person name="Iannotti N."/>
            <person name="Marturano G."/>
            <person name="Paoli F."/>
            <person name="Bruttini M."/>
            <person name="Carapelli A."/>
            <person name="Frati F."/>
            <person name="Nardi F."/>
        </authorList>
    </citation>
    <scope>NUCLEOTIDE SEQUENCE [LARGE SCALE GENOMIC DNA]</scope>
    <source>
        <strain evidence="5">DMR45628</strain>
    </source>
</reference>
<dbReference type="InterPro" id="IPR034439">
    <property type="entry name" value="DH2-like"/>
</dbReference>
<dbReference type="AlphaFoldDB" id="A0AAW1N141"/>
<evidence type="ECO:0000256" key="2">
    <source>
        <dbReference type="ARBA" id="ARBA00007773"/>
    </source>
</evidence>
<dbReference type="GO" id="GO:0007589">
    <property type="term" value="P:body fluid secretion"/>
    <property type="evidence" value="ECO:0007669"/>
    <property type="project" value="InterPro"/>
</dbReference>
<sequence length="192" mass="21297">MKSLVNGSNTIAMAALLMAGVLIFMATTTCAAPHIFSPGYYSSMSYENQNPEYLLQTLARLRQALLAEEDLENRNPELLEQQKHNQILLEESLNRQLGTDSSTKSLRAVFSPWASWSPMDLGLSRGSSGSNEAMERVMQELALSPSGPQEYLYRQRRDFGTSRGRTGDIEALVRVTAFCANSPSVDICRHFG</sequence>
<dbReference type="GO" id="GO:0001664">
    <property type="term" value="F:G protein-coupled receptor binding"/>
    <property type="evidence" value="ECO:0007669"/>
    <property type="project" value="TreeGrafter"/>
</dbReference>
<evidence type="ECO:0000256" key="4">
    <source>
        <dbReference type="SAM" id="SignalP"/>
    </source>
</evidence>
<name>A0AAW1N141_POPJA</name>
<keyword evidence="6" id="KW-1185">Reference proteome</keyword>
<feature type="chain" id="PRO_5043710514" evidence="4">
    <location>
        <begin position="32"/>
        <end position="192"/>
    </location>
</feature>
<dbReference type="PANTHER" id="PTHR41146">
    <property type="entry name" value="DIURETIC HORMONE CLASS 2"/>
    <property type="match status" value="1"/>
</dbReference>
<dbReference type="GO" id="GO:0008613">
    <property type="term" value="F:diuretic hormone activity"/>
    <property type="evidence" value="ECO:0007669"/>
    <property type="project" value="InterPro"/>
</dbReference>
<dbReference type="EMBL" id="JASPKY010000017">
    <property type="protein sequence ID" value="KAK9752869.1"/>
    <property type="molecule type" value="Genomic_DNA"/>
</dbReference>
<proteinExistence type="inferred from homology"/>
<comment type="subcellular location">
    <subcellularLocation>
        <location evidence="1">Secreted</location>
    </subcellularLocation>
</comment>
<dbReference type="GO" id="GO:0005615">
    <property type="term" value="C:extracellular space"/>
    <property type="evidence" value="ECO:0007669"/>
    <property type="project" value="TreeGrafter"/>
</dbReference>
<feature type="signal peptide" evidence="4">
    <location>
        <begin position="1"/>
        <end position="31"/>
    </location>
</feature>
<evidence type="ECO:0000313" key="6">
    <source>
        <dbReference type="Proteomes" id="UP001458880"/>
    </source>
</evidence>
<evidence type="ECO:0000313" key="5">
    <source>
        <dbReference type="EMBL" id="KAK9752869.1"/>
    </source>
</evidence>
<gene>
    <name evidence="5" type="ORF">QE152_g3861</name>
</gene>
<protein>
    <submittedName>
        <fullName evidence="5">Uncharacterized protein</fullName>
    </submittedName>
</protein>
<keyword evidence="4" id="KW-0732">Signal</keyword>
<organism evidence="5 6">
    <name type="scientific">Popillia japonica</name>
    <name type="common">Japanese beetle</name>
    <dbReference type="NCBI Taxonomy" id="7064"/>
    <lineage>
        <taxon>Eukaryota</taxon>
        <taxon>Metazoa</taxon>
        <taxon>Ecdysozoa</taxon>
        <taxon>Arthropoda</taxon>
        <taxon>Hexapoda</taxon>
        <taxon>Insecta</taxon>
        <taxon>Pterygota</taxon>
        <taxon>Neoptera</taxon>
        <taxon>Endopterygota</taxon>
        <taxon>Coleoptera</taxon>
        <taxon>Polyphaga</taxon>
        <taxon>Scarabaeiformia</taxon>
        <taxon>Scarabaeidae</taxon>
        <taxon>Rutelinae</taxon>
        <taxon>Popillia</taxon>
    </lineage>
</organism>
<accession>A0AAW1N141</accession>
<keyword evidence="3" id="KW-0964">Secreted</keyword>
<dbReference type="Proteomes" id="UP001458880">
    <property type="component" value="Unassembled WGS sequence"/>
</dbReference>
<dbReference type="PANTHER" id="PTHR41146:SF1">
    <property type="entry name" value="DIURETIC HORMONE CLASS 2"/>
    <property type="match status" value="1"/>
</dbReference>
<comment type="similarity">
    <text evidence="2">Belongs to the diuretic hormone class 2 family.</text>
</comment>